<sequence length="375" mass="42168">MIQGSHIMRLSKSTKNTTIKANKTTSGLSNRAAIGIDISQHAIKMVQLSGRSLNQIQLEKYVITKLPKDIVKGNKIQDYDQLVTYLQHTYTQLRTSCKNFVAAIPQSIATVEQVIYNPKHTDLDLEDFVEFEVAQIGPIEEMNYDYQVTGTSVSPTGQQMLIVTSKKDDVEPCIEMFENAGIALSVMDLDLLAQRNAYAYWINHHAPELTNEKIAVFGIYATQMYALIIQNGQILYKQETPVSTEQLNQLIQRTYQVTEEKAAQMMVATNQPSDYQTQIADRFNVQVAQEVQRVLQFYYTTQNTETFSNVKHILLTGAPSQQNGLAESIFSQTNTPTQCVHPVIYTERSSKVDLPQLQIDAPSLTMAFGLALRGL</sequence>
<dbReference type="AlphaFoldDB" id="A0A2P7U227"/>
<dbReference type="Pfam" id="PF11104">
    <property type="entry name" value="PilM_2"/>
    <property type="match status" value="1"/>
</dbReference>
<dbReference type="Proteomes" id="UP000241868">
    <property type="component" value="Unassembled WGS sequence"/>
</dbReference>
<dbReference type="CDD" id="cd24049">
    <property type="entry name" value="ASKHA_NBD_PilM"/>
    <property type="match status" value="1"/>
</dbReference>
<dbReference type="OrthoDB" id="9773403at2"/>
<keyword evidence="2" id="KW-1185">Reference proteome</keyword>
<gene>
    <name evidence="1" type="ORF">C7N83_03160</name>
</gene>
<dbReference type="Gene3D" id="3.30.1490.300">
    <property type="match status" value="1"/>
</dbReference>
<dbReference type="InterPro" id="IPR050696">
    <property type="entry name" value="FtsA/MreB"/>
</dbReference>
<dbReference type="PANTHER" id="PTHR32432:SF3">
    <property type="entry name" value="ETHANOLAMINE UTILIZATION PROTEIN EUTJ"/>
    <property type="match status" value="1"/>
</dbReference>
<evidence type="ECO:0000313" key="1">
    <source>
        <dbReference type="EMBL" id="PSJ80973.1"/>
    </source>
</evidence>
<comment type="caution">
    <text evidence="1">The sequence shown here is derived from an EMBL/GenBank/DDBJ whole genome shotgun (WGS) entry which is preliminary data.</text>
</comment>
<dbReference type="InterPro" id="IPR043129">
    <property type="entry name" value="ATPase_NBD"/>
</dbReference>
<dbReference type="SUPFAM" id="SSF53067">
    <property type="entry name" value="Actin-like ATPase domain"/>
    <property type="match status" value="1"/>
</dbReference>
<dbReference type="InterPro" id="IPR005883">
    <property type="entry name" value="PilM"/>
</dbReference>
<reference evidence="1 2" key="1">
    <citation type="submission" date="2018-03" db="EMBL/GenBank/DDBJ databases">
        <title>Neisseria weixii sp. nov., isolated from the intestinal contents of Tibetan Plateau pika (Ochotona curzoniae) in Yushu, Qinghai Province, China.</title>
        <authorList>
            <person name="Gui Z."/>
        </authorList>
    </citation>
    <scope>NUCLEOTIDE SEQUENCE [LARGE SCALE GENOMIC DNA]</scope>
    <source>
        <strain evidence="1 2">ATCC 51483</strain>
    </source>
</reference>
<protein>
    <submittedName>
        <fullName evidence="1">Pilus assembly protein PilM</fullName>
    </submittedName>
</protein>
<dbReference type="EMBL" id="PXYY01000011">
    <property type="protein sequence ID" value="PSJ80973.1"/>
    <property type="molecule type" value="Genomic_DNA"/>
</dbReference>
<dbReference type="NCBIfam" id="TIGR01175">
    <property type="entry name" value="pilM"/>
    <property type="match status" value="1"/>
</dbReference>
<name>A0A2P7U227_9NEIS</name>
<dbReference type="Gene3D" id="3.30.420.40">
    <property type="match status" value="2"/>
</dbReference>
<dbReference type="PANTHER" id="PTHR32432">
    <property type="entry name" value="CELL DIVISION PROTEIN FTSA-RELATED"/>
    <property type="match status" value="1"/>
</dbReference>
<dbReference type="PIRSF" id="PIRSF019169">
    <property type="entry name" value="PilM"/>
    <property type="match status" value="1"/>
</dbReference>
<accession>A0A2P7U227</accession>
<evidence type="ECO:0000313" key="2">
    <source>
        <dbReference type="Proteomes" id="UP000241868"/>
    </source>
</evidence>
<proteinExistence type="predicted"/>
<organism evidence="1 2">
    <name type="scientific">Neisseria iguanae</name>
    <dbReference type="NCBI Taxonomy" id="90242"/>
    <lineage>
        <taxon>Bacteria</taxon>
        <taxon>Pseudomonadati</taxon>
        <taxon>Pseudomonadota</taxon>
        <taxon>Betaproteobacteria</taxon>
        <taxon>Neisseriales</taxon>
        <taxon>Neisseriaceae</taxon>
        <taxon>Neisseria</taxon>
    </lineage>
</organism>